<dbReference type="InParanoid" id="A0A0V1BU29"/>
<keyword evidence="4" id="KW-1185">Reference proteome</keyword>
<dbReference type="InterPro" id="IPR029526">
    <property type="entry name" value="PGBD"/>
</dbReference>
<comment type="caution">
    <text evidence="3">The sequence shown here is derived from an EMBL/GenBank/DDBJ whole genome shotgun (WGS) entry which is preliminary data.</text>
</comment>
<reference evidence="3 4" key="1">
    <citation type="submission" date="2015-01" db="EMBL/GenBank/DDBJ databases">
        <title>Evolution of Trichinella species and genotypes.</title>
        <authorList>
            <person name="Korhonen P.K."/>
            <person name="Edoardo P."/>
            <person name="Giuseppe L.R."/>
            <person name="Gasser R.B."/>
        </authorList>
    </citation>
    <scope>NUCLEOTIDE SEQUENCE [LARGE SCALE GENOMIC DNA]</scope>
    <source>
        <strain evidence="3">ISS3</strain>
    </source>
</reference>
<dbReference type="OrthoDB" id="8189836at2759"/>
<protein>
    <submittedName>
        <fullName evidence="3">PiggyBac transposable element-derived protein 3</fullName>
    </submittedName>
</protein>
<dbReference type="STRING" id="6334.A0A0V1BU29"/>
<accession>A0A0V1BU29</accession>
<gene>
    <name evidence="3" type="primary">PGBD3</name>
    <name evidence="3" type="ORF">T01_5272</name>
</gene>
<feature type="domain" description="PiggyBac transposable element-derived protein" evidence="2">
    <location>
        <begin position="103"/>
        <end position="160"/>
    </location>
</feature>
<dbReference type="PANTHER" id="PTHR47272">
    <property type="entry name" value="DDE_TNP_1_7 DOMAIN-CONTAINING PROTEIN"/>
    <property type="match status" value="1"/>
</dbReference>
<evidence type="ECO:0000313" key="3">
    <source>
        <dbReference type="EMBL" id="KRY40426.1"/>
    </source>
</evidence>
<evidence type="ECO:0000256" key="1">
    <source>
        <dbReference type="SAM" id="MobiDB-lite"/>
    </source>
</evidence>
<name>A0A0V1BU29_TRISP</name>
<dbReference type="Pfam" id="PF13843">
    <property type="entry name" value="DDE_Tnp_1_7"/>
    <property type="match status" value="1"/>
</dbReference>
<sequence>MRPHGLVDCHLGVLRPGSGSEEAPGGAQDQPLFAGQNIFTLLTTWRFRKAKISPVYENMGKPLQQWGIFSEALSIDECMVPYYGKGKPIRFGFKYAGKESDRKNEPLGLGVVKHMVSHLNEPNKYHVYFDNFFTSHYLMKEVTQRGIKATCTVRNAEDISNTHVMENVCVNHCIQLLYAFPVGTVKRCSKAEKKHVDITEPNIIRQYNKYMGGVDVMDKVLSKKVHCTGKRCRFRRNAFSFGSNDNCHLMKMGTSLTKSISMKMILWKENLGRRVLPGNCKRVQQVHGQRRFGEDVASTVSDKPPKLHVAVVNGWLQYKRDLKTSEAASGSQKDLMQFTLDVAETLTKVNKAYPRKSHGRMSQRANVKTSRRRARRPEPRIAARFDQVAHWPEIINQKNRCRSCGKTSRVRCVKCNIHLCLTQQRNCFQIYHNN</sequence>
<feature type="region of interest" description="Disordered" evidence="1">
    <location>
        <begin position="354"/>
        <end position="379"/>
    </location>
</feature>
<evidence type="ECO:0000259" key="2">
    <source>
        <dbReference type="Pfam" id="PF13843"/>
    </source>
</evidence>
<evidence type="ECO:0000313" key="4">
    <source>
        <dbReference type="Proteomes" id="UP000054776"/>
    </source>
</evidence>
<proteinExistence type="predicted"/>
<dbReference type="AlphaFoldDB" id="A0A0V1BU29"/>
<dbReference type="Proteomes" id="UP000054776">
    <property type="component" value="Unassembled WGS sequence"/>
</dbReference>
<dbReference type="EMBL" id="JYDH01000012">
    <property type="protein sequence ID" value="KRY40426.1"/>
    <property type="molecule type" value="Genomic_DNA"/>
</dbReference>
<organism evidence="3 4">
    <name type="scientific">Trichinella spiralis</name>
    <name type="common">Trichina worm</name>
    <dbReference type="NCBI Taxonomy" id="6334"/>
    <lineage>
        <taxon>Eukaryota</taxon>
        <taxon>Metazoa</taxon>
        <taxon>Ecdysozoa</taxon>
        <taxon>Nematoda</taxon>
        <taxon>Enoplea</taxon>
        <taxon>Dorylaimia</taxon>
        <taxon>Trichinellida</taxon>
        <taxon>Trichinellidae</taxon>
        <taxon>Trichinella</taxon>
    </lineage>
</organism>